<sequence>MDSERLRSRKGSLVPEHANLSLSQSCGQQLRLRELVRTTPLARGQPDRGPQWDASSGRQARSDMKDRWHDAASAWPGPRLNGWDALPAARDQDSEPVRNRRRAFTPEEACGRWGHHVVRLSVCPSVCPSRAGGRRAGLDERGAAVWLDGLACVRRWGDAVAGSRSTDGAAELEPGFAASVVPSAPGRVSEARLRIAPRLSLALPWPGARTRQARTQAFDFSSGREFEYSSRRFATRF</sequence>
<feature type="region of interest" description="Disordered" evidence="1">
    <location>
        <begin position="1"/>
        <end position="25"/>
    </location>
</feature>
<reference evidence="2" key="1">
    <citation type="submission" date="2016-03" db="EMBL/GenBank/DDBJ databases">
        <title>Mechanisms controlling the formation of the plant cell surface in tip-growing cells are functionally conserved among land plants.</title>
        <authorList>
            <person name="Honkanen S."/>
            <person name="Jones V.A."/>
            <person name="Morieri G."/>
            <person name="Champion C."/>
            <person name="Hetherington A.J."/>
            <person name="Kelly S."/>
            <person name="Saint-Marcoux D."/>
            <person name="Proust H."/>
            <person name="Prescott H."/>
            <person name="Dolan L."/>
        </authorList>
    </citation>
    <scope>NUCLEOTIDE SEQUENCE [LARGE SCALE GENOMIC DNA]</scope>
    <source>
        <tissue evidence="2">Whole gametophyte</tissue>
    </source>
</reference>
<proteinExistence type="predicted"/>
<organism evidence="2 3">
    <name type="scientific">Marchantia polymorpha subsp. ruderalis</name>
    <dbReference type="NCBI Taxonomy" id="1480154"/>
    <lineage>
        <taxon>Eukaryota</taxon>
        <taxon>Viridiplantae</taxon>
        <taxon>Streptophyta</taxon>
        <taxon>Embryophyta</taxon>
        <taxon>Marchantiophyta</taxon>
        <taxon>Marchantiopsida</taxon>
        <taxon>Marchantiidae</taxon>
        <taxon>Marchantiales</taxon>
        <taxon>Marchantiaceae</taxon>
        <taxon>Marchantia</taxon>
    </lineage>
</organism>
<protein>
    <submittedName>
        <fullName evidence="2">Uncharacterized protein</fullName>
    </submittedName>
</protein>
<dbReference type="EMBL" id="LVLJ01003787">
    <property type="protein sequence ID" value="OAE19750.1"/>
    <property type="molecule type" value="Genomic_DNA"/>
</dbReference>
<evidence type="ECO:0000313" key="3">
    <source>
        <dbReference type="Proteomes" id="UP000077202"/>
    </source>
</evidence>
<comment type="caution">
    <text evidence="2">The sequence shown here is derived from an EMBL/GenBank/DDBJ whole genome shotgun (WGS) entry which is preliminary data.</text>
</comment>
<gene>
    <name evidence="2" type="ORF">AXG93_2958s1260</name>
</gene>
<feature type="compositionally biased region" description="Basic and acidic residues" evidence="1">
    <location>
        <begin position="60"/>
        <end position="69"/>
    </location>
</feature>
<evidence type="ECO:0000256" key="1">
    <source>
        <dbReference type="SAM" id="MobiDB-lite"/>
    </source>
</evidence>
<feature type="region of interest" description="Disordered" evidence="1">
    <location>
        <begin position="37"/>
        <end position="69"/>
    </location>
</feature>
<name>A0A176VFW2_MARPO</name>
<evidence type="ECO:0000313" key="2">
    <source>
        <dbReference type="EMBL" id="OAE19750.1"/>
    </source>
</evidence>
<dbReference type="Proteomes" id="UP000077202">
    <property type="component" value="Unassembled WGS sequence"/>
</dbReference>
<accession>A0A176VFW2</accession>
<dbReference type="AlphaFoldDB" id="A0A176VFW2"/>
<keyword evidence="3" id="KW-1185">Reference proteome</keyword>